<organism evidence="1 2">
    <name type="scientific">Ferruginivarius sediminum</name>
    <dbReference type="NCBI Taxonomy" id="2661937"/>
    <lineage>
        <taxon>Bacteria</taxon>
        <taxon>Pseudomonadati</taxon>
        <taxon>Pseudomonadota</taxon>
        <taxon>Alphaproteobacteria</taxon>
        <taxon>Rhodospirillales</taxon>
        <taxon>Rhodospirillaceae</taxon>
        <taxon>Ferruginivarius</taxon>
    </lineage>
</organism>
<gene>
    <name evidence="1" type="ORF">DRB17_03325</name>
</gene>
<name>A0A369TH70_9PROT</name>
<evidence type="ECO:0008006" key="3">
    <source>
        <dbReference type="Google" id="ProtNLM"/>
    </source>
</evidence>
<evidence type="ECO:0000313" key="1">
    <source>
        <dbReference type="EMBL" id="RDD63487.1"/>
    </source>
</evidence>
<dbReference type="RefSeq" id="WP_114580741.1">
    <property type="nucleotide sequence ID" value="NZ_QPMH01000002.1"/>
</dbReference>
<sequence>MGEHLNEYLDILEEDPKYRDFVKNDPHQAMSEARLSHDEKAVFLSGDPDKVAKETGKTLSPAVRDVITEVGKHL</sequence>
<dbReference type="Proteomes" id="UP000253941">
    <property type="component" value="Unassembled WGS sequence"/>
</dbReference>
<accession>A0A369TH70</accession>
<comment type="caution">
    <text evidence="1">The sequence shown here is derived from an EMBL/GenBank/DDBJ whole genome shotgun (WGS) entry which is preliminary data.</text>
</comment>
<dbReference type="AlphaFoldDB" id="A0A369TH70"/>
<dbReference type="EMBL" id="QPMH01000002">
    <property type="protein sequence ID" value="RDD63487.1"/>
    <property type="molecule type" value="Genomic_DNA"/>
</dbReference>
<evidence type="ECO:0000313" key="2">
    <source>
        <dbReference type="Proteomes" id="UP000253941"/>
    </source>
</evidence>
<keyword evidence="2" id="KW-1185">Reference proteome</keyword>
<proteinExistence type="predicted"/>
<reference evidence="1 2" key="1">
    <citation type="submission" date="2018-07" db="EMBL/GenBank/DDBJ databases">
        <title>Venubactetium sediminum gen. nov., sp. nov., isolated from a marine solar saltern.</title>
        <authorList>
            <person name="Wang S."/>
        </authorList>
    </citation>
    <scope>NUCLEOTIDE SEQUENCE [LARGE SCALE GENOMIC DNA]</scope>
    <source>
        <strain evidence="1 2">WD2A32</strain>
    </source>
</reference>
<protein>
    <recommendedName>
        <fullName evidence="3">Extradiol ring-cleavage dioxygenase LigAB LigA subunit domain-containing protein</fullName>
    </recommendedName>
</protein>